<evidence type="ECO:0000313" key="2">
    <source>
        <dbReference type="Proteomes" id="UP001317629"/>
    </source>
</evidence>
<reference evidence="1 2" key="1">
    <citation type="journal article" date="2023" name="Int. J. Syst. Evol. Microbiol.">
        <title>Methylocystis iwaonis sp. nov., a type II methane-oxidizing bacterium from surface soil of a rice paddy field in Japan, and emended description of the genus Methylocystis (ex Whittenbury et al. 1970) Bowman et al. 1993.</title>
        <authorList>
            <person name="Kaise H."/>
            <person name="Sawadogo J.B."/>
            <person name="Alam M.S."/>
            <person name="Ueno C."/>
            <person name="Dianou D."/>
            <person name="Shinjo R."/>
            <person name="Asakawa S."/>
        </authorList>
    </citation>
    <scope>NUCLEOTIDE SEQUENCE [LARGE SCALE GENOMIC DNA]</scope>
    <source>
        <strain evidence="1 2">SS37A-Re</strain>
    </source>
</reference>
<evidence type="ECO:0008006" key="3">
    <source>
        <dbReference type="Google" id="ProtNLM"/>
    </source>
</evidence>
<organism evidence="1 2">
    <name type="scientific">Methylocystis iwaonis</name>
    <dbReference type="NCBI Taxonomy" id="2885079"/>
    <lineage>
        <taxon>Bacteria</taxon>
        <taxon>Pseudomonadati</taxon>
        <taxon>Pseudomonadota</taxon>
        <taxon>Alphaproteobacteria</taxon>
        <taxon>Hyphomicrobiales</taxon>
        <taxon>Methylocystaceae</taxon>
        <taxon>Methylocystis</taxon>
    </lineage>
</organism>
<sequence length="279" mass="29787">MMARKTLAGLFCALLTGCGTYVPELADPPSNQADGQLLVQAIVRSVNCEMRNAVAFVIDRDKELAAINGQRTAAWFEKWGVQAALTLTIDEKTSINPTAIWTPPNPATALFSLAGGVSASADATRIDTLNFYHSVQDLYRLGPCPAGDNAAAPMKSLLIQGDLKLRQWLVSHVLATGTGEITAPTGIDTPLKQDALSHEVRFLVATSGNINPAWTFVHVNVNPAGPLLSTSRDRTHDLLLTFGPVDPSSKRLASVAAGTFQASQIGVYMRSAPITRFGF</sequence>
<dbReference type="PROSITE" id="PS51257">
    <property type="entry name" value="PROKAR_LIPOPROTEIN"/>
    <property type="match status" value="1"/>
</dbReference>
<accession>A0ABM8E964</accession>
<dbReference type="EMBL" id="AP027142">
    <property type="protein sequence ID" value="BDV34496.1"/>
    <property type="molecule type" value="Genomic_DNA"/>
</dbReference>
<protein>
    <recommendedName>
        <fullName evidence="3">Lipoprotein</fullName>
    </recommendedName>
</protein>
<proteinExistence type="predicted"/>
<name>A0ABM8E964_9HYPH</name>
<evidence type="ECO:0000313" key="1">
    <source>
        <dbReference type="EMBL" id="BDV34496.1"/>
    </source>
</evidence>
<gene>
    <name evidence="1" type="ORF">SS37A_20250</name>
</gene>
<dbReference type="Proteomes" id="UP001317629">
    <property type="component" value="Chromosome"/>
</dbReference>
<keyword evidence="2" id="KW-1185">Reference proteome</keyword>